<dbReference type="EMBL" id="BLLF01001705">
    <property type="protein sequence ID" value="GFH20825.1"/>
    <property type="molecule type" value="Genomic_DNA"/>
</dbReference>
<name>A0A699ZFX9_HAELA</name>
<evidence type="ECO:0000313" key="2">
    <source>
        <dbReference type="EMBL" id="GFH20825.1"/>
    </source>
</evidence>
<proteinExistence type="predicted"/>
<keyword evidence="3" id="KW-1185">Reference proteome</keyword>
<reference evidence="2 3" key="1">
    <citation type="submission" date="2020-02" db="EMBL/GenBank/DDBJ databases">
        <title>Draft genome sequence of Haematococcus lacustris strain NIES-144.</title>
        <authorList>
            <person name="Morimoto D."/>
            <person name="Nakagawa S."/>
            <person name="Yoshida T."/>
            <person name="Sawayama S."/>
        </authorList>
    </citation>
    <scope>NUCLEOTIDE SEQUENCE [LARGE SCALE GENOMIC DNA]</scope>
    <source>
        <strain evidence="2 3">NIES-144</strain>
    </source>
</reference>
<evidence type="ECO:0000256" key="1">
    <source>
        <dbReference type="SAM" id="MobiDB-lite"/>
    </source>
</evidence>
<sequence length="150" mass="16282">MHAVKPGVACVLRGRTHRLRSTRHIATTRHFLCTIQALLRAEVKPIHRSDSSTGLIPCCDLGEERATRDGRDVELAIRHAPRRAAAEQGALRAVPRPAPAGRPGRAHVGRLRGKCVAASPPPAHLRYKKQPTAFTTCKGSHQDICPTMAA</sequence>
<gene>
    <name evidence="2" type="ORF">HaLaN_18013</name>
</gene>
<feature type="region of interest" description="Disordered" evidence="1">
    <location>
        <begin position="86"/>
        <end position="108"/>
    </location>
</feature>
<protein>
    <submittedName>
        <fullName evidence="2">Uncharacterized protein</fullName>
    </submittedName>
</protein>
<accession>A0A699ZFX9</accession>
<comment type="caution">
    <text evidence="2">The sequence shown here is derived from an EMBL/GenBank/DDBJ whole genome shotgun (WGS) entry which is preliminary data.</text>
</comment>
<dbReference type="AlphaFoldDB" id="A0A699ZFX9"/>
<organism evidence="2 3">
    <name type="scientific">Haematococcus lacustris</name>
    <name type="common">Green alga</name>
    <name type="synonym">Haematococcus pluvialis</name>
    <dbReference type="NCBI Taxonomy" id="44745"/>
    <lineage>
        <taxon>Eukaryota</taxon>
        <taxon>Viridiplantae</taxon>
        <taxon>Chlorophyta</taxon>
        <taxon>core chlorophytes</taxon>
        <taxon>Chlorophyceae</taxon>
        <taxon>CS clade</taxon>
        <taxon>Chlamydomonadales</taxon>
        <taxon>Haematococcaceae</taxon>
        <taxon>Haematococcus</taxon>
    </lineage>
</organism>
<evidence type="ECO:0000313" key="3">
    <source>
        <dbReference type="Proteomes" id="UP000485058"/>
    </source>
</evidence>
<feature type="compositionally biased region" description="Low complexity" evidence="1">
    <location>
        <begin position="89"/>
        <end position="103"/>
    </location>
</feature>
<dbReference type="Proteomes" id="UP000485058">
    <property type="component" value="Unassembled WGS sequence"/>
</dbReference>